<organism evidence="3 4">
    <name type="scientific">Candidatus Promineifilum breve</name>
    <dbReference type="NCBI Taxonomy" id="1806508"/>
    <lineage>
        <taxon>Bacteria</taxon>
        <taxon>Bacillati</taxon>
        <taxon>Chloroflexota</taxon>
        <taxon>Ardenticatenia</taxon>
        <taxon>Candidatus Promineifilales</taxon>
        <taxon>Candidatus Promineifilaceae</taxon>
        <taxon>Candidatus Promineifilum</taxon>
    </lineage>
</organism>
<evidence type="ECO:0000313" key="3">
    <source>
        <dbReference type="EMBL" id="CUS02372.2"/>
    </source>
</evidence>
<dbReference type="SUPFAM" id="SSF52266">
    <property type="entry name" value="SGNH hydrolase"/>
    <property type="match status" value="1"/>
</dbReference>
<accession>A0A160SZA7</accession>
<dbReference type="EMBL" id="LN890655">
    <property type="protein sequence ID" value="CUS02372.2"/>
    <property type="molecule type" value="Genomic_DNA"/>
</dbReference>
<reference evidence="3" key="1">
    <citation type="submission" date="2016-01" db="EMBL/GenBank/DDBJ databases">
        <authorList>
            <person name="Mcilroy J.S."/>
            <person name="Karst M S."/>
            <person name="Albertsen M."/>
        </authorList>
    </citation>
    <scope>NUCLEOTIDE SEQUENCE</scope>
    <source>
        <strain evidence="3">Cfx-K</strain>
    </source>
</reference>
<dbReference type="KEGG" id="pbf:CFX0092_A0491"/>
<gene>
    <name evidence="3" type="ORF">CFX0092_A0491</name>
</gene>
<proteinExistence type="predicted"/>
<keyword evidence="4" id="KW-1185">Reference proteome</keyword>
<dbReference type="Proteomes" id="UP000215027">
    <property type="component" value="Chromosome I"/>
</dbReference>
<name>A0A160SZA7_9CHLR</name>
<evidence type="ECO:0000256" key="1">
    <source>
        <dbReference type="SAM" id="MobiDB-lite"/>
    </source>
</evidence>
<keyword evidence="2" id="KW-1133">Transmembrane helix</keyword>
<feature type="transmembrane region" description="Helical" evidence="2">
    <location>
        <begin position="6"/>
        <end position="28"/>
    </location>
</feature>
<dbReference type="RefSeq" id="WP_157912846.1">
    <property type="nucleotide sequence ID" value="NZ_LN890655.1"/>
</dbReference>
<sequence>MTHRALTVALYMIISLIAVVIAALLWFYGPIAGGLLRASDGEGPTAAATNGATTLAQSASTGTGGRPAGSLGPAPLPTIRPWPTMQHTPTAIPATAIPPTVVPTIAPALDPPQQVPVNGIPWESIVVMPPDVATHAREIFAAGQALGRNPHAYSKVGDSTTENPHFLARYDEGPYNLGPFAHLQAVIDHFHGSHGRDSIAVRIGLHAWTANDPTWAEAGICLPNETPVQCEIRVHNPAVVFIRLGTNDVGVGGMFDANIRQIVETAIAAGVIPIIGTKGDRHEGSNENNDILRRIAADYRLPLWDFDLVANTLPGRGLDVDAAHMLTFYAHDYNDPTAFTRGHAMHNLTALMVLDAVWREVIQQ</sequence>
<keyword evidence="2" id="KW-0812">Transmembrane</keyword>
<dbReference type="AlphaFoldDB" id="A0A160SZA7"/>
<evidence type="ECO:0000313" key="4">
    <source>
        <dbReference type="Proteomes" id="UP000215027"/>
    </source>
</evidence>
<dbReference type="OrthoDB" id="164810at2"/>
<evidence type="ECO:0008006" key="5">
    <source>
        <dbReference type="Google" id="ProtNLM"/>
    </source>
</evidence>
<protein>
    <recommendedName>
        <fullName evidence="5">SGNH hydrolase-type esterase domain-containing protein</fullName>
    </recommendedName>
</protein>
<evidence type="ECO:0000256" key="2">
    <source>
        <dbReference type="SAM" id="Phobius"/>
    </source>
</evidence>
<dbReference type="Gene3D" id="3.40.50.1110">
    <property type="entry name" value="SGNH hydrolase"/>
    <property type="match status" value="1"/>
</dbReference>
<keyword evidence="2" id="KW-0472">Membrane</keyword>
<dbReference type="InterPro" id="IPR036514">
    <property type="entry name" value="SGNH_hydro_sf"/>
</dbReference>
<feature type="region of interest" description="Disordered" evidence="1">
    <location>
        <begin position="55"/>
        <end position="77"/>
    </location>
</feature>